<feature type="compositionally biased region" description="Polar residues" evidence="1">
    <location>
        <begin position="101"/>
        <end position="111"/>
    </location>
</feature>
<comment type="caution">
    <text evidence="2">The sequence shown here is derived from an EMBL/GenBank/DDBJ whole genome shotgun (WGS) entry which is preliminary data.</text>
</comment>
<organism evidence="2 3">
    <name type="scientific">Fistulifera solaris</name>
    <name type="common">Oleaginous diatom</name>
    <dbReference type="NCBI Taxonomy" id="1519565"/>
    <lineage>
        <taxon>Eukaryota</taxon>
        <taxon>Sar</taxon>
        <taxon>Stramenopiles</taxon>
        <taxon>Ochrophyta</taxon>
        <taxon>Bacillariophyta</taxon>
        <taxon>Bacillariophyceae</taxon>
        <taxon>Bacillariophycidae</taxon>
        <taxon>Naviculales</taxon>
        <taxon>Naviculaceae</taxon>
        <taxon>Fistulifera</taxon>
    </lineage>
</organism>
<keyword evidence="3" id="KW-1185">Reference proteome</keyword>
<dbReference type="Proteomes" id="UP000198406">
    <property type="component" value="Unassembled WGS sequence"/>
</dbReference>
<gene>
    <name evidence="2" type="ORF">FisN_11Hu002</name>
</gene>
<evidence type="ECO:0000313" key="3">
    <source>
        <dbReference type="Proteomes" id="UP000198406"/>
    </source>
</evidence>
<dbReference type="InParanoid" id="A0A1Z5JKM2"/>
<evidence type="ECO:0000313" key="2">
    <source>
        <dbReference type="EMBL" id="GAX14534.1"/>
    </source>
</evidence>
<sequence length="145" mass="16547">MSSFRLPENLLHSHLEPQWFPRPKEETESGLERLEQQEIERLERLRREVLPTAPEPLGFAVNDSQSALARQRAILQKQNAVDLKTLPPMPRFWQKYASQVHGEQQQQSTPVKSPPSFDSMMESPSPSAASEMDFSKDSSSIFSPN</sequence>
<feature type="region of interest" description="Disordered" evidence="1">
    <location>
        <begin position="96"/>
        <end position="145"/>
    </location>
</feature>
<proteinExistence type="predicted"/>
<reference evidence="2 3" key="1">
    <citation type="journal article" date="2015" name="Plant Cell">
        <title>Oil accumulation by the oleaginous diatom Fistulifera solaris as revealed by the genome and transcriptome.</title>
        <authorList>
            <person name="Tanaka T."/>
            <person name="Maeda Y."/>
            <person name="Veluchamy A."/>
            <person name="Tanaka M."/>
            <person name="Abida H."/>
            <person name="Marechal E."/>
            <person name="Bowler C."/>
            <person name="Muto M."/>
            <person name="Sunaga Y."/>
            <person name="Tanaka M."/>
            <person name="Yoshino T."/>
            <person name="Taniguchi T."/>
            <person name="Fukuda Y."/>
            <person name="Nemoto M."/>
            <person name="Matsumoto M."/>
            <person name="Wong P.S."/>
            <person name="Aburatani S."/>
            <person name="Fujibuchi W."/>
        </authorList>
    </citation>
    <scope>NUCLEOTIDE SEQUENCE [LARGE SCALE GENOMIC DNA]</scope>
    <source>
        <strain evidence="2 3">JPCC DA0580</strain>
    </source>
</reference>
<accession>A0A1Z5JKM2</accession>
<protein>
    <submittedName>
        <fullName evidence="2">Uncharacterized protein</fullName>
    </submittedName>
</protein>
<feature type="compositionally biased region" description="Low complexity" evidence="1">
    <location>
        <begin position="119"/>
        <end position="132"/>
    </location>
</feature>
<dbReference type="AlphaFoldDB" id="A0A1Z5JKM2"/>
<dbReference type="OrthoDB" id="10632825at2759"/>
<dbReference type="EMBL" id="BDSP01000080">
    <property type="protein sequence ID" value="GAX14534.1"/>
    <property type="molecule type" value="Genomic_DNA"/>
</dbReference>
<evidence type="ECO:0000256" key="1">
    <source>
        <dbReference type="SAM" id="MobiDB-lite"/>
    </source>
</evidence>
<name>A0A1Z5JKM2_FISSO</name>